<feature type="compositionally biased region" description="Gly residues" evidence="1">
    <location>
        <begin position="48"/>
        <end position="61"/>
    </location>
</feature>
<feature type="non-terminal residue" evidence="2">
    <location>
        <position position="111"/>
    </location>
</feature>
<accession>A0A372J9R9</accession>
<proteinExistence type="predicted"/>
<dbReference type="RefSeq" id="WP_117361795.1">
    <property type="nucleotide sequence ID" value="NZ_QURH01001046.1"/>
</dbReference>
<comment type="caution">
    <text evidence="2">The sequence shown here is derived from an EMBL/GenBank/DDBJ whole genome shotgun (WGS) entry which is preliminary data.</text>
</comment>
<dbReference type="EMBL" id="QURH01001046">
    <property type="protein sequence ID" value="RFU36556.1"/>
    <property type="molecule type" value="Genomic_DNA"/>
</dbReference>
<feature type="compositionally biased region" description="Low complexity" evidence="1">
    <location>
        <begin position="29"/>
        <end position="47"/>
    </location>
</feature>
<organism evidence="2 3">
    <name type="scientific">Actinomadura logoneensis</name>
    <dbReference type="NCBI Taxonomy" id="2293572"/>
    <lineage>
        <taxon>Bacteria</taxon>
        <taxon>Bacillati</taxon>
        <taxon>Actinomycetota</taxon>
        <taxon>Actinomycetes</taxon>
        <taxon>Streptosporangiales</taxon>
        <taxon>Thermomonosporaceae</taxon>
        <taxon>Actinomadura</taxon>
    </lineage>
</organism>
<name>A0A372J9R9_9ACTN</name>
<evidence type="ECO:0000256" key="1">
    <source>
        <dbReference type="SAM" id="MobiDB-lite"/>
    </source>
</evidence>
<dbReference type="AlphaFoldDB" id="A0A372J9R9"/>
<reference evidence="2 3" key="1">
    <citation type="submission" date="2018-08" db="EMBL/GenBank/DDBJ databases">
        <title>Actinomadura jelena sp. nov., a novel Actinomycete isolated from soil in Chad.</title>
        <authorList>
            <person name="Shi L."/>
        </authorList>
    </citation>
    <scope>NUCLEOTIDE SEQUENCE [LARGE SCALE GENOMIC DNA]</scope>
    <source>
        <strain evidence="2 3">NEAU-G17</strain>
    </source>
</reference>
<sequence>MAGGPLGRAVGGRVAEPRPALSVGEPDVRGGPPDAGVVAAGDGRPLGFPGGGFGDGTGGVSVGVDAGETTRSAGRVLSSRPGPGTNTSARSTTAAATAAPTAAAVHHARRE</sequence>
<feature type="region of interest" description="Disordered" evidence="1">
    <location>
        <begin position="1"/>
        <end position="111"/>
    </location>
</feature>
<evidence type="ECO:0000313" key="3">
    <source>
        <dbReference type="Proteomes" id="UP000261811"/>
    </source>
</evidence>
<evidence type="ECO:0000313" key="2">
    <source>
        <dbReference type="EMBL" id="RFU36556.1"/>
    </source>
</evidence>
<dbReference type="Proteomes" id="UP000261811">
    <property type="component" value="Unassembled WGS sequence"/>
</dbReference>
<feature type="compositionally biased region" description="Low complexity" evidence="1">
    <location>
        <begin position="85"/>
        <end position="104"/>
    </location>
</feature>
<feature type="compositionally biased region" description="Gly residues" evidence="1">
    <location>
        <begin position="1"/>
        <end position="10"/>
    </location>
</feature>
<protein>
    <submittedName>
        <fullName evidence="2">Uncharacterized protein</fullName>
    </submittedName>
</protein>
<keyword evidence="3" id="KW-1185">Reference proteome</keyword>
<gene>
    <name evidence="2" type="ORF">DZF91_37640</name>
</gene>